<name>A0A1C5ICP4_9ACTN</name>
<keyword evidence="2" id="KW-0964">Secreted</keyword>
<evidence type="ECO:0000313" key="6">
    <source>
        <dbReference type="EMBL" id="SCG56127.1"/>
    </source>
</evidence>
<dbReference type="InterPro" id="IPR012334">
    <property type="entry name" value="Pectin_lyas_fold"/>
</dbReference>
<keyword evidence="7" id="KW-1185">Reference proteome</keyword>
<dbReference type="GO" id="GO:0016837">
    <property type="term" value="F:carbon-oxygen lyase activity, acting on polysaccharides"/>
    <property type="evidence" value="ECO:0007669"/>
    <property type="project" value="TreeGrafter"/>
</dbReference>
<evidence type="ECO:0000313" key="7">
    <source>
        <dbReference type="Proteomes" id="UP000199408"/>
    </source>
</evidence>
<comment type="subcellular location">
    <subcellularLocation>
        <location evidence="1">Secreted</location>
    </subcellularLocation>
</comment>
<feature type="signal peptide" evidence="5">
    <location>
        <begin position="1"/>
        <end position="29"/>
    </location>
</feature>
<dbReference type="STRING" id="47864.GA0070560_11058"/>
<proteinExistence type="predicted"/>
<accession>A0A1C5ICP4</accession>
<evidence type="ECO:0000256" key="1">
    <source>
        <dbReference type="ARBA" id="ARBA00004613"/>
    </source>
</evidence>
<feature type="compositionally biased region" description="Basic residues" evidence="4">
    <location>
        <begin position="304"/>
        <end position="314"/>
    </location>
</feature>
<feature type="region of interest" description="Disordered" evidence="4">
    <location>
        <begin position="301"/>
        <end position="321"/>
    </location>
</feature>
<organism evidence="6 7">
    <name type="scientific">Micromonospora halophytica</name>
    <dbReference type="NCBI Taxonomy" id="47864"/>
    <lineage>
        <taxon>Bacteria</taxon>
        <taxon>Bacillati</taxon>
        <taxon>Actinomycetota</taxon>
        <taxon>Actinomycetes</taxon>
        <taxon>Micromonosporales</taxon>
        <taxon>Micromonosporaceae</taxon>
        <taxon>Micromonospora</taxon>
    </lineage>
</organism>
<dbReference type="Proteomes" id="UP000199408">
    <property type="component" value="Unassembled WGS sequence"/>
</dbReference>
<feature type="chain" id="PRO_5008718604" evidence="5">
    <location>
        <begin position="30"/>
        <end position="321"/>
    </location>
</feature>
<evidence type="ECO:0000256" key="4">
    <source>
        <dbReference type="SAM" id="MobiDB-lite"/>
    </source>
</evidence>
<reference evidence="7" key="1">
    <citation type="submission" date="2016-06" db="EMBL/GenBank/DDBJ databases">
        <authorList>
            <person name="Varghese N."/>
        </authorList>
    </citation>
    <scope>NUCLEOTIDE SEQUENCE [LARGE SCALE GENOMIC DNA]</scope>
    <source>
        <strain evidence="7">DSM 43171</strain>
    </source>
</reference>
<sequence length="321" mass="32961">MRRPAWSLFVVVPLLGAAGLVGSVAPATAAPAPTATTASGTEVYVNQKDCTPDADGTMAEPYCTIGAAAAVAQPGQTVLVHPGDYPETVTFDRSGTVDAPITYRAVNSPDGEVKVGNGFAVTDTVFRLVGVHDVVVQGFFAANWSNASTVVVDRSSRITLDGLAVFNQFQAPALVRLTGGSSDVTVSRTWLRALGEAAGVAVEPGVTRAVITGNALEDARIDVTDAPGTVVTGNTVVNECDVAIRVAGASPGVRLHNNIVQTAGGPEYDPQPCDAPSRATAISVAAGSIAGSTADHNLIGPCTSRRHARRRVRRPPPPCST</sequence>
<evidence type="ECO:0000256" key="5">
    <source>
        <dbReference type="SAM" id="SignalP"/>
    </source>
</evidence>
<dbReference type="EMBL" id="FMDN01000010">
    <property type="protein sequence ID" value="SCG56127.1"/>
    <property type="molecule type" value="Genomic_DNA"/>
</dbReference>
<evidence type="ECO:0000256" key="2">
    <source>
        <dbReference type="ARBA" id="ARBA00022525"/>
    </source>
</evidence>
<dbReference type="SUPFAM" id="SSF51126">
    <property type="entry name" value="Pectin lyase-like"/>
    <property type="match status" value="1"/>
</dbReference>
<dbReference type="AlphaFoldDB" id="A0A1C5ICP4"/>
<dbReference type="Gene3D" id="2.160.20.10">
    <property type="entry name" value="Single-stranded right-handed beta-helix, Pectin lyase-like"/>
    <property type="match status" value="1"/>
</dbReference>
<gene>
    <name evidence="6" type="ORF">GA0070560_11058</name>
</gene>
<evidence type="ECO:0000256" key="3">
    <source>
        <dbReference type="ARBA" id="ARBA00022729"/>
    </source>
</evidence>
<dbReference type="GO" id="GO:0005576">
    <property type="term" value="C:extracellular region"/>
    <property type="evidence" value="ECO:0007669"/>
    <property type="project" value="UniProtKB-SubCell"/>
</dbReference>
<dbReference type="InterPro" id="IPR052052">
    <property type="entry name" value="Polysaccharide_Lyase_9"/>
</dbReference>
<dbReference type="PANTHER" id="PTHR40088">
    <property type="entry name" value="PECTATE LYASE (EUROFUNG)"/>
    <property type="match status" value="1"/>
</dbReference>
<dbReference type="InterPro" id="IPR011050">
    <property type="entry name" value="Pectin_lyase_fold/virulence"/>
</dbReference>
<protein>
    <submittedName>
        <fullName evidence="6">Right handed beta helix region</fullName>
    </submittedName>
</protein>
<keyword evidence="3 5" id="KW-0732">Signal</keyword>
<dbReference type="PANTHER" id="PTHR40088:SF2">
    <property type="entry name" value="SECRETED SUGAR HYDROLASE"/>
    <property type="match status" value="1"/>
</dbReference>